<dbReference type="InterPro" id="IPR020752">
    <property type="entry name" value="Glu-tRNA-synth_I_codon-bd_sub1"/>
</dbReference>
<dbReference type="PROSITE" id="PS00178">
    <property type="entry name" value="AA_TRNA_LIGASE_I"/>
    <property type="match status" value="1"/>
</dbReference>
<protein>
    <recommendedName>
        <fullName evidence="4">glutamate--tRNA ligase</fullName>
        <ecNumber evidence="4">6.1.1.17</ecNumber>
    </recommendedName>
    <alternativeName>
        <fullName evidence="11">Glutamyl-tRNA synthetase</fullName>
    </alternativeName>
</protein>
<comment type="subcellular location">
    <subcellularLocation>
        <location evidence="1">Cytoplasm</location>
    </subcellularLocation>
</comment>
<dbReference type="FunFam" id="3.40.50.620:FF:000007">
    <property type="entry name" value="Glutamate--tRNA ligase"/>
    <property type="match status" value="1"/>
</dbReference>
<dbReference type="PANTHER" id="PTHR43311:SF2">
    <property type="entry name" value="GLUTAMATE--TRNA LIGASE, MITOCHONDRIAL-RELATED"/>
    <property type="match status" value="1"/>
</dbReference>
<name>A0A3B1DYE6_9ZZZZ</name>
<dbReference type="GO" id="GO:0000049">
    <property type="term" value="F:tRNA binding"/>
    <property type="evidence" value="ECO:0007669"/>
    <property type="project" value="InterPro"/>
</dbReference>
<evidence type="ECO:0000256" key="1">
    <source>
        <dbReference type="ARBA" id="ARBA00004496"/>
    </source>
</evidence>
<evidence type="ECO:0000256" key="9">
    <source>
        <dbReference type="ARBA" id="ARBA00022917"/>
    </source>
</evidence>
<dbReference type="InterPro" id="IPR033910">
    <property type="entry name" value="GluRS_core"/>
</dbReference>
<keyword evidence="7" id="KW-0547">Nucleotide-binding</keyword>
<dbReference type="Gene3D" id="1.10.10.350">
    <property type="match status" value="1"/>
</dbReference>
<sequence>MDKDSVRVRFAPSPTGYLHIGGARTALFNWLFARHNKGVFVLRIEDTDRTRSTEEYIEAIIEGMTWLGLDWDEGPFRQTERMDVYRNYVNRLLEEGKAYYCYCTAQELDERRKRALKEGRTPRYDGRCRDLKTPPPDRTPAVRFRMPQSGQTIVDDLIRGHIVYENEQLDDFIILRSDATPTYNFVVVVDDVDMTITHVIRGDDHLNNTPKQIHIYEALGFPVPKFAHLPMILGPDKTRLSKRHGATSVQAYRDMGYLPEALLNYLVRLGWSYGDQEVFTKEELIERFSLEAIGKSAAVFNPDKLLWINSQYIKDSSPEYISELLIPFLEKEGLVKKEEGIDREWLKKAVVTLQERSRTLLEMARSMRYYILEYVELDPKAREKFINEKTKPLLEDVRDGLAGLEDFRAEEIEKVFMAMVERHNTKLGKIAQPVRVAITGNTVSPGIFEVLEIIGKERAIKRLDRAIEGI</sequence>
<dbReference type="GO" id="GO:0006424">
    <property type="term" value="P:glutamyl-tRNA aminoacylation"/>
    <property type="evidence" value="ECO:0007669"/>
    <property type="project" value="InterPro"/>
</dbReference>
<dbReference type="SUPFAM" id="SSF52374">
    <property type="entry name" value="Nucleotidylyl transferase"/>
    <property type="match status" value="1"/>
</dbReference>
<keyword evidence="10 14" id="KW-0030">Aminoacyl-tRNA synthetase</keyword>
<dbReference type="CDD" id="cd00808">
    <property type="entry name" value="GluRS_core"/>
    <property type="match status" value="1"/>
</dbReference>
<dbReference type="EC" id="6.1.1.17" evidence="4"/>
<keyword evidence="5" id="KW-0963">Cytoplasm</keyword>
<dbReference type="Pfam" id="PF00749">
    <property type="entry name" value="tRNA-synt_1c"/>
    <property type="match status" value="1"/>
</dbReference>
<dbReference type="PANTHER" id="PTHR43311">
    <property type="entry name" value="GLUTAMATE--TRNA LIGASE"/>
    <property type="match status" value="1"/>
</dbReference>
<accession>A0A3B1DYE6</accession>
<dbReference type="GO" id="GO:0005829">
    <property type="term" value="C:cytosol"/>
    <property type="evidence" value="ECO:0007669"/>
    <property type="project" value="TreeGrafter"/>
</dbReference>
<keyword evidence="6 14" id="KW-0436">Ligase</keyword>
<gene>
    <name evidence="14" type="ORF">MNBD_NITROSPIRAE03-223</name>
</gene>
<evidence type="ECO:0000259" key="13">
    <source>
        <dbReference type="Pfam" id="PF19269"/>
    </source>
</evidence>
<dbReference type="InterPro" id="IPR001412">
    <property type="entry name" value="aa-tRNA-synth_I_CS"/>
</dbReference>
<evidence type="ECO:0000256" key="3">
    <source>
        <dbReference type="ARBA" id="ARBA00011245"/>
    </source>
</evidence>
<evidence type="ECO:0000313" key="14">
    <source>
        <dbReference type="EMBL" id="VAX33997.1"/>
    </source>
</evidence>
<dbReference type="InterPro" id="IPR008925">
    <property type="entry name" value="aa_tRNA-synth_I_cd-bd_sf"/>
</dbReference>
<evidence type="ECO:0000256" key="6">
    <source>
        <dbReference type="ARBA" id="ARBA00022598"/>
    </source>
</evidence>
<dbReference type="InterPro" id="IPR014729">
    <property type="entry name" value="Rossmann-like_a/b/a_fold"/>
</dbReference>
<dbReference type="SUPFAM" id="SSF48163">
    <property type="entry name" value="An anticodon-binding domain of class I aminoacyl-tRNA synthetases"/>
    <property type="match status" value="1"/>
</dbReference>
<dbReference type="GO" id="GO:0005524">
    <property type="term" value="F:ATP binding"/>
    <property type="evidence" value="ECO:0007669"/>
    <property type="project" value="UniProtKB-KW"/>
</dbReference>
<dbReference type="GO" id="GO:0004818">
    <property type="term" value="F:glutamate-tRNA ligase activity"/>
    <property type="evidence" value="ECO:0007669"/>
    <property type="project" value="UniProtKB-EC"/>
</dbReference>
<evidence type="ECO:0000256" key="5">
    <source>
        <dbReference type="ARBA" id="ARBA00022490"/>
    </source>
</evidence>
<keyword evidence="8" id="KW-0067">ATP-binding</keyword>
<dbReference type="GO" id="GO:0008270">
    <property type="term" value="F:zinc ion binding"/>
    <property type="evidence" value="ECO:0007669"/>
    <property type="project" value="InterPro"/>
</dbReference>
<evidence type="ECO:0000256" key="4">
    <source>
        <dbReference type="ARBA" id="ARBA00012835"/>
    </source>
</evidence>
<evidence type="ECO:0000256" key="2">
    <source>
        <dbReference type="ARBA" id="ARBA00007894"/>
    </source>
</evidence>
<dbReference type="AlphaFoldDB" id="A0A3B1DYE6"/>
<dbReference type="Gene3D" id="1.10.8.70">
    <property type="entry name" value="Glutamate-tRNA synthetase, class I, anticodon-binding domain 1"/>
    <property type="match status" value="1"/>
</dbReference>
<organism evidence="14">
    <name type="scientific">hydrothermal vent metagenome</name>
    <dbReference type="NCBI Taxonomy" id="652676"/>
    <lineage>
        <taxon>unclassified sequences</taxon>
        <taxon>metagenomes</taxon>
        <taxon>ecological metagenomes</taxon>
    </lineage>
</organism>
<feature type="domain" description="Glutamyl/glutaminyl-tRNA synthetase class Ib catalytic" evidence="12">
    <location>
        <begin position="6"/>
        <end position="307"/>
    </location>
</feature>
<dbReference type="NCBIfam" id="TIGR00464">
    <property type="entry name" value="gltX_bact"/>
    <property type="match status" value="1"/>
</dbReference>
<proteinExistence type="inferred from homology"/>
<evidence type="ECO:0000259" key="12">
    <source>
        <dbReference type="Pfam" id="PF00749"/>
    </source>
</evidence>
<evidence type="ECO:0000256" key="7">
    <source>
        <dbReference type="ARBA" id="ARBA00022741"/>
    </source>
</evidence>
<dbReference type="Pfam" id="PF19269">
    <property type="entry name" value="Anticodon_2"/>
    <property type="match status" value="1"/>
</dbReference>
<dbReference type="InterPro" id="IPR045462">
    <property type="entry name" value="aa-tRNA-synth_I_cd-bd"/>
</dbReference>
<dbReference type="EMBL" id="UOGI01000235">
    <property type="protein sequence ID" value="VAX33997.1"/>
    <property type="molecule type" value="Genomic_DNA"/>
</dbReference>
<evidence type="ECO:0000256" key="11">
    <source>
        <dbReference type="ARBA" id="ARBA00030865"/>
    </source>
</evidence>
<dbReference type="InterPro" id="IPR020058">
    <property type="entry name" value="Glu/Gln-tRNA-synth_Ib_cat-dom"/>
</dbReference>
<dbReference type="HAMAP" id="MF_00022">
    <property type="entry name" value="Glu_tRNA_synth_type1"/>
    <property type="match status" value="1"/>
</dbReference>
<dbReference type="PRINTS" id="PR00987">
    <property type="entry name" value="TRNASYNTHGLU"/>
</dbReference>
<reference evidence="14" key="1">
    <citation type="submission" date="2018-06" db="EMBL/GenBank/DDBJ databases">
        <authorList>
            <person name="Zhirakovskaya E."/>
        </authorList>
    </citation>
    <scope>NUCLEOTIDE SEQUENCE</scope>
</reference>
<dbReference type="InterPro" id="IPR004527">
    <property type="entry name" value="Glu-tRNA-ligase_bac/mito"/>
</dbReference>
<comment type="subunit">
    <text evidence="3">Monomer.</text>
</comment>
<dbReference type="InterPro" id="IPR000924">
    <property type="entry name" value="Glu/Gln-tRNA-synth"/>
</dbReference>
<evidence type="ECO:0000256" key="8">
    <source>
        <dbReference type="ARBA" id="ARBA00022840"/>
    </source>
</evidence>
<comment type="similarity">
    <text evidence="2">Belongs to the class-I aminoacyl-tRNA synthetase family. Glutamate--tRNA ligase type 1 subfamily.</text>
</comment>
<evidence type="ECO:0000256" key="10">
    <source>
        <dbReference type="ARBA" id="ARBA00023146"/>
    </source>
</evidence>
<dbReference type="InterPro" id="IPR049940">
    <property type="entry name" value="GluQ/Sye"/>
</dbReference>
<dbReference type="InterPro" id="IPR020751">
    <property type="entry name" value="aa-tRNA-synth_I_codon-bd_sub2"/>
</dbReference>
<feature type="domain" description="Aminoacyl-tRNA synthetase class I anticodon-binding" evidence="13">
    <location>
        <begin position="323"/>
        <end position="467"/>
    </location>
</feature>
<dbReference type="Gene3D" id="3.40.50.620">
    <property type="entry name" value="HUPs"/>
    <property type="match status" value="1"/>
</dbReference>
<keyword evidence="9" id="KW-0648">Protein biosynthesis</keyword>